<dbReference type="GO" id="GO:0004519">
    <property type="term" value="F:endonuclease activity"/>
    <property type="evidence" value="ECO:0007669"/>
    <property type="project" value="UniProtKB-KW"/>
</dbReference>
<dbReference type="SUPFAM" id="SSF56672">
    <property type="entry name" value="DNA/RNA polymerases"/>
    <property type="match status" value="1"/>
</dbReference>
<accession>A0A6P4C589</accession>
<evidence type="ECO:0000259" key="7">
    <source>
        <dbReference type="Pfam" id="PF17917"/>
    </source>
</evidence>
<keyword evidence="6" id="KW-0695">RNA-directed DNA polymerase</keyword>
<keyword evidence="8" id="KW-1185">Reference proteome</keyword>
<sequence length="313" mass="35752">MTMIDTGAIYNFITPDEAKRLGLKITEKTGWFKLVNTKSKPFKGVTKEEEMTLGSWKGLVDFLVAPMDDFKMIIGLDLQRNANIIPMSYYDIVCVIEKVSPCMIPTVYTARGPPMLSAMQLKKVFKKGEITYLALLQKESTSKREKYSFARDEVYFLGHIIKVAITEGPVLALSGYSKVFEVYTDASDIAIGRVLMQKGHPIAFKSRKLNDTKRRYTVQEKKMTAVVYCLRTWYHYLFSLPFIVKTDSMVTSYFQTQKKLSPKQARWQDFLAEFDFKFEYKSGKTNVVADVLSCKAELAAIFMGEGDIVHTIK</sequence>
<dbReference type="Gene3D" id="3.10.20.370">
    <property type="match status" value="1"/>
</dbReference>
<evidence type="ECO:0000256" key="3">
    <source>
        <dbReference type="ARBA" id="ARBA00022722"/>
    </source>
</evidence>
<dbReference type="InterPro" id="IPR041373">
    <property type="entry name" value="RT_RNaseH"/>
</dbReference>
<keyword evidence="5" id="KW-0378">Hydrolase</keyword>
<proteinExistence type="predicted"/>
<dbReference type="Gene3D" id="2.40.70.10">
    <property type="entry name" value="Acid Proteases"/>
    <property type="match status" value="1"/>
</dbReference>
<feature type="domain" description="Reverse transcriptase RNase H-like" evidence="7">
    <location>
        <begin position="177"/>
        <end position="274"/>
    </location>
</feature>
<dbReference type="GO" id="GO:0003964">
    <property type="term" value="F:RNA-directed DNA polymerase activity"/>
    <property type="evidence" value="ECO:0007669"/>
    <property type="project" value="UniProtKB-KW"/>
</dbReference>
<dbReference type="GO" id="GO:0016787">
    <property type="term" value="F:hydrolase activity"/>
    <property type="evidence" value="ECO:0007669"/>
    <property type="project" value="UniProtKB-KW"/>
</dbReference>
<evidence type="ECO:0000256" key="1">
    <source>
        <dbReference type="ARBA" id="ARBA00022679"/>
    </source>
</evidence>
<dbReference type="KEGG" id="adu:107469037"/>
<dbReference type="RefSeq" id="XP_015943914.1">
    <property type="nucleotide sequence ID" value="XM_016088428.1"/>
</dbReference>
<protein>
    <submittedName>
        <fullName evidence="9">Uncharacterized protein LOC107469037</fullName>
    </submittedName>
</protein>
<dbReference type="CDD" id="cd00303">
    <property type="entry name" value="retropepsin_like"/>
    <property type="match status" value="1"/>
</dbReference>
<keyword evidence="2" id="KW-0548">Nucleotidyltransferase</keyword>
<dbReference type="GeneID" id="107469037"/>
<dbReference type="AlphaFoldDB" id="A0A6P4C589"/>
<dbReference type="Proteomes" id="UP000515211">
    <property type="component" value="Chromosome 10"/>
</dbReference>
<organism evidence="8 9">
    <name type="scientific">Arachis duranensis</name>
    <name type="common">Wild peanut</name>
    <dbReference type="NCBI Taxonomy" id="130453"/>
    <lineage>
        <taxon>Eukaryota</taxon>
        <taxon>Viridiplantae</taxon>
        <taxon>Streptophyta</taxon>
        <taxon>Embryophyta</taxon>
        <taxon>Tracheophyta</taxon>
        <taxon>Spermatophyta</taxon>
        <taxon>Magnoliopsida</taxon>
        <taxon>eudicotyledons</taxon>
        <taxon>Gunneridae</taxon>
        <taxon>Pentapetalae</taxon>
        <taxon>rosids</taxon>
        <taxon>fabids</taxon>
        <taxon>Fabales</taxon>
        <taxon>Fabaceae</taxon>
        <taxon>Papilionoideae</taxon>
        <taxon>50 kb inversion clade</taxon>
        <taxon>dalbergioids sensu lato</taxon>
        <taxon>Dalbergieae</taxon>
        <taxon>Pterocarpus clade</taxon>
        <taxon>Arachis</taxon>
    </lineage>
</organism>
<gene>
    <name evidence="9" type="primary">LOC107469037</name>
</gene>
<dbReference type="Pfam" id="PF13650">
    <property type="entry name" value="Asp_protease_2"/>
    <property type="match status" value="1"/>
</dbReference>
<dbReference type="PANTHER" id="PTHR34072:SF41">
    <property type="entry name" value="REVERSE TRANSCRIPTASE_RETROTRANSPOSON-DERIVED PROTEIN RNASE H-LIKE DOMAIN-CONTAINING PROTEIN"/>
    <property type="match status" value="1"/>
</dbReference>
<keyword evidence="1" id="KW-0808">Transferase</keyword>
<keyword evidence="4" id="KW-0255">Endonuclease</keyword>
<evidence type="ECO:0000256" key="4">
    <source>
        <dbReference type="ARBA" id="ARBA00022759"/>
    </source>
</evidence>
<evidence type="ECO:0000256" key="2">
    <source>
        <dbReference type="ARBA" id="ARBA00022695"/>
    </source>
</evidence>
<name>A0A6P4C589_ARADU</name>
<dbReference type="InterPro" id="IPR021109">
    <property type="entry name" value="Peptidase_aspartic_dom_sf"/>
</dbReference>
<evidence type="ECO:0000313" key="9">
    <source>
        <dbReference type="RefSeq" id="XP_015943914.1"/>
    </source>
</evidence>
<dbReference type="Pfam" id="PF17917">
    <property type="entry name" value="RT_RNaseH"/>
    <property type="match status" value="1"/>
</dbReference>
<evidence type="ECO:0000256" key="5">
    <source>
        <dbReference type="ARBA" id="ARBA00022801"/>
    </source>
</evidence>
<evidence type="ECO:0000313" key="8">
    <source>
        <dbReference type="Proteomes" id="UP000515211"/>
    </source>
</evidence>
<dbReference type="InterPro" id="IPR043502">
    <property type="entry name" value="DNA/RNA_pol_sf"/>
</dbReference>
<reference evidence="9" key="2">
    <citation type="submission" date="2025-08" db="UniProtKB">
        <authorList>
            <consortium name="RefSeq"/>
        </authorList>
    </citation>
    <scope>IDENTIFICATION</scope>
    <source>
        <tissue evidence="9">Whole plant</tissue>
    </source>
</reference>
<dbReference type="PANTHER" id="PTHR34072">
    <property type="entry name" value="ENZYMATIC POLYPROTEIN-RELATED"/>
    <property type="match status" value="1"/>
</dbReference>
<dbReference type="CDD" id="cd09274">
    <property type="entry name" value="RNase_HI_RT_Ty3"/>
    <property type="match status" value="1"/>
</dbReference>
<reference evidence="8" key="1">
    <citation type="journal article" date="2016" name="Nat. Genet.">
        <title>The genome sequences of Arachis duranensis and Arachis ipaensis, the diploid ancestors of cultivated peanut.</title>
        <authorList>
            <person name="Bertioli D.J."/>
            <person name="Cannon S.B."/>
            <person name="Froenicke L."/>
            <person name="Huang G."/>
            <person name="Farmer A.D."/>
            <person name="Cannon E.K."/>
            <person name="Liu X."/>
            <person name="Gao D."/>
            <person name="Clevenger J."/>
            <person name="Dash S."/>
            <person name="Ren L."/>
            <person name="Moretzsohn M.C."/>
            <person name="Shirasawa K."/>
            <person name="Huang W."/>
            <person name="Vidigal B."/>
            <person name="Abernathy B."/>
            <person name="Chu Y."/>
            <person name="Niederhuth C.E."/>
            <person name="Umale P."/>
            <person name="Araujo A.C."/>
            <person name="Kozik A."/>
            <person name="Kim K.D."/>
            <person name="Burow M.D."/>
            <person name="Varshney R.K."/>
            <person name="Wang X."/>
            <person name="Zhang X."/>
            <person name="Barkley N."/>
            <person name="Guimaraes P.M."/>
            <person name="Isobe S."/>
            <person name="Guo B."/>
            <person name="Liao B."/>
            <person name="Stalker H.T."/>
            <person name="Schmitz R.J."/>
            <person name="Scheffler B.E."/>
            <person name="Leal-Bertioli S.C."/>
            <person name="Xun X."/>
            <person name="Jackson S.A."/>
            <person name="Michelmore R."/>
            <person name="Ozias-Akins P."/>
        </authorList>
    </citation>
    <scope>NUCLEOTIDE SEQUENCE [LARGE SCALE GENOMIC DNA]</scope>
    <source>
        <strain evidence="8">cv. V14167</strain>
    </source>
</reference>
<keyword evidence="3" id="KW-0540">Nuclease</keyword>
<evidence type="ECO:0000256" key="6">
    <source>
        <dbReference type="ARBA" id="ARBA00022918"/>
    </source>
</evidence>